<evidence type="ECO:0000256" key="5">
    <source>
        <dbReference type="ARBA" id="ARBA00023136"/>
    </source>
</evidence>
<evidence type="ECO:0000256" key="1">
    <source>
        <dbReference type="ARBA" id="ARBA00004651"/>
    </source>
</evidence>
<accession>A0ABY5K417</accession>
<feature type="transmembrane region" description="Helical" evidence="6">
    <location>
        <begin position="272"/>
        <end position="294"/>
    </location>
</feature>
<reference evidence="8 9" key="1">
    <citation type="submission" date="2022-07" db="EMBL/GenBank/DDBJ databases">
        <title>Novel species in genus cellulomonas.</title>
        <authorList>
            <person name="Ye L."/>
        </authorList>
    </citation>
    <scope>NUCLEOTIDE SEQUENCE [LARGE SCALE GENOMIC DNA]</scope>
    <source>
        <strain evidence="9">zg-Y908</strain>
    </source>
</reference>
<dbReference type="Proteomes" id="UP001317322">
    <property type="component" value="Chromosome"/>
</dbReference>
<dbReference type="EMBL" id="CP101989">
    <property type="protein sequence ID" value="UUI63805.1"/>
    <property type="molecule type" value="Genomic_DNA"/>
</dbReference>
<organism evidence="8 9">
    <name type="scientific">Cellulomonas wangsupingiae</name>
    <dbReference type="NCBI Taxonomy" id="2968085"/>
    <lineage>
        <taxon>Bacteria</taxon>
        <taxon>Bacillati</taxon>
        <taxon>Actinomycetota</taxon>
        <taxon>Actinomycetes</taxon>
        <taxon>Micrococcales</taxon>
        <taxon>Cellulomonadaceae</taxon>
        <taxon>Cellulomonas</taxon>
    </lineage>
</organism>
<feature type="transmembrane region" description="Helical" evidence="6">
    <location>
        <begin position="301"/>
        <end position="319"/>
    </location>
</feature>
<keyword evidence="9" id="KW-1185">Reference proteome</keyword>
<evidence type="ECO:0000256" key="2">
    <source>
        <dbReference type="ARBA" id="ARBA00022475"/>
    </source>
</evidence>
<sequence>MSAGPAAAAVRADLRLVPPAVAAWGAALAVVHAPAAAAALAPASLAGLSAAAVLVLALAVRHVAGRPSRPGRGPRTAAHRVPGRARAALLRAAPAVALCAATAAVVVVAGGGAHALRAPAPLLAAVDDGRGVQVLGRVADAPRPAVGTDGSVRFTVAASAVAVGGRWHRVRARVDVVAPGGAPLGAAVHVRGTVAPVAGGAGPTVRLRARQPPVVTAPPPATQAWAAGVRDGARAVSASLPPDVRGLLPAVSVGDTSGVPGDLVTAMRSAGLAHVMAVSGAHFAILGALALAVASAVRAPRLLRVAAVAASGAGLLLVVGPASSVVRAAVMGGIGLLGLLAGRRAAGPAALAAAVVGLLAADPWLAVDVGFALSVAATAGLVVLGGPLVTRWSPRCGRAGATLLAAPVAAQLGCLPVTLALWPTLGPWSVLANLVVAPVIAPATVLGLLAALLADLWPAGAEVLAAVAGAACWWLAAVARCAAALPGAGLAWWPGPGGAVAAVLVVVAAAVLVLRPAADR</sequence>
<feature type="transmembrane region" description="Helical" evidence="6">
    <location>
        <begin position="428"/>
        <end position="451"/>
    </location>
</feature>
<feature type="transmembrane region" description="Helical" evidence="6">
    <location>
        <begin position="85"/>
        <end position="109"/>
    </location>
</feature>
<dbReference type="PANTHER" id="PTHR30619">
    <property type="entry name" value="DNA INTERNALIZATION/COMPETENCE PROTEIN COMEC/REC2"/>
    <property type="match status" value="1"/>
</dbReference>
<evidence type="ECO:0000256" key="3">
    <source>
        <dbReference type="ARBA" id="ARBA00022692"/>
    </source>
</evidence>
<dbReference type="Pfam" id="PF03772">
    <property type="entry name" value="Competence"/>
    <property type="match status" value="1"/>
</dbReference>
<keyword evidence="5 6" id="KW-0472">Membrane</keyword>
<name>A0ABY5K417_9CELL</name>
<evidence type="ECO:0000313" key="8">
    <source>
        <dbReference type="EMBL" id="UUI63805.1"/>
    </source>
</evidence>
<keyword evidence="4 6" id="KW-1133">Transmembrane helix</keyword>
<dbReference type="NCBIfam" id="TIGR00360">
    <property type="entry name" value="ComEC_N-term"/>
    <property type="match status" value="1"/>
</dbReference>
<proteinExistence type="predicted"/>
<evidence type="ECO:0000256" key="4">
    <source>
        <dbReference type="ARBA" id="ARBA00022989"/>
    </source>
</evidence>
<evidence type="ECO:0000259" key="7">
    <source>
        <dbReference type="Pfam" id="PF03772"/>
    </source>
</evidence>
<feature type="transmembrane region" description="Helical" evidence="6">
    <location>
        <begin position="401"/>
        <end position="422"/>
    </location>
</feature>
<keyword evidence="2" id="KW-1003">Cell membrane</keyword>
<evidence type="ECO:0000256" key="6">
    <source>
        <dbReference type="SAM" id="Phobius"/>
    </source>
</evidence>
<feature type="domain" description="ComEC/Rec2-related protein" evidence="7">
    <location>
        <begin position="253"/>
        <end position="514"/>
    </location>
</feature>
<evidence type="ECO:0000313" key="9">
    <source>
        <dbReference type="Proteomes" id="UP001317322"/>
    </source>
</evidence>
<comment type="subcellular location">
    <subcellularLocation>
        <location evidence="1">Cell membrane</location>
        <topology evidence="1">Multi-pass membrane protein</topology>
    </subcellularLocation>
</comment>
<feature type="transmembrane region" description="Helical" evidence="6">
    <location>
        <begin position="46"/>
        <end position="64"/>
    </location>
</feature>
<dbReference type="InterPro" id="IPR052159">
    <property type="entry name" value="Competence_DNA_uptake"/>
</dbReference>
<dbReference type="RefSeq" id="WP_227566516.1">
    <property type="nucleotide sequence ID" value="NZ_CP101989.1"/>
</dbReference>
<feature type="transmembrane region" description="Helical" evidence="6">
    <location>
        <begin position="491"/>
        <end position="514"/>
    </location>
</feature>
<keyword evidence="3 6" id="KW-0812">Transmembrane</keyword>
<dbReference type="InterPro" id="IPR004477">
    <property type="entry name" value="ComEC_N"/>
</dbReference>
<feature type="transmembrane region" description="Helical" evidence="6">
    <location>
        <begin position="463"/>
        <end position="485"/>
    </location>
</feature>
<dbReference type="PANTHER" id="PTHR30619:SF7">
    <property type="entry name" value="BETA-LACTAMASE DOMAIN PROTEIN"/>
    <property type="match status" value="1"/>
</dbReference>
<protein>
    <submittedName>
        <fullName evidence="8">ComEC/Rec2 family competence protein</fullName>
    </submittedName>
</protein>
<feature type="transmembrane region" description="Helical" evidence="6">
    <location>
        <begin position="371"/>
        <end position="389"/>
    </location>
</feature>
<gene>
    <name evidence="8" type="ORF">NP075_11720</name>
</gene>